<dbReference type="InterPro" id="IPR007863">
    <property type="entry name" value="Peptidase_M16_C"/>
</dbReference>
<keyword evidence="4" id="KW-1185">Reference proteome</keyword>
<dbReference type="PANTHER" id="PTHR11851:SF224">
    <property type="entry name" value="PROCESSING PROTEASE"/>
    <property type="match status" value="1"/>
</dbReference>
<dbReference type="AlphaFoldDB" id="A0A927M2S2"/>
<dbReference type="EMBL" id="JADBEB010000001">
    <property type="protein sequence ID" value="MBE1487113.1"/>
    <property type="molecule type" value="Genomic_DNA"/>
</dbReference>
<name>A0A927M2S2_9ACTN</name>
<dbReference type="Pfam" id="PF00675">
    <property type="entry name" value="Peptidase_M16"/>
    <property type="match status" value="1"/>
</dbReference>
<dbReference type="InterPro" id="IPR011765">
    <property type="entry name" value="Pept_M16_N"/>
</dbReference>
<feature type="domain" description="Peptidase M16 N-terminal" evidence="1">
    <location>
        <begin position="64"/>
        <end position="170"/>
    </location>
</feature>
<dbReference type="InterPro" id="IPR050361">
    <property type="entry name" value="MPP/UQCRC_Complex"/>
</dbReference>
<proteinExistence type="predicted"/>
<dbReference type="InterPro" id="IPR011249">
    <property type="entry name" value="Metalloenz_LuxS/M16"/>
</dbReference>
<protein>
    <submittedName>
        <fullName evidence="3">Zn-dependent peptidase</fullName>
    </submittedName>
</protein>
<dbReference type="RefSeq" id="WP_192767019.1">
    <property type="nucleotide sequence ID" value="NZ_JADBEB010000001.1"/>
</dbReference>
<evidence type="ECO:0000313" key="3">
    <source>
        <dbReference type="EMBL" id="MBE1487113.1"/>
    </source>
</evidence>
<evidence type="ECO:0000259" key="2">
    <source>
        <dbReference type="Pfam" id="PF05193"/>
    </source>
</evidence>
<evidence type="ECO:0000259" key="1">
    <source>
        <dbReference type="Pfam" id="PF00675"/>
    </source>
</evidence>
<gene>
    <name evidence="3" type="ORF">H4W31_002751</name>
</gene>
<dbReference type="PANTHER" id="PTHR11851">
    <property type="entry name" value="METALLOPROTEASE"/>
    <property type="match status" value="1"/>
</dbReference>
<sequence length="441" mass="46431">MTVRTLPPLGPTRKLKLPREVERTLPNGLTVIALRRPAVPLVEVRLWLPFGKAHLARGLMMSQTLLSGTDTMSSVELAAELQKVGGGLSSGLDSDRLMISGNGLVTGLNRLLDLLAGVLTGATYPADEVATERSRLIDGIRMAQSLPAHLVRKALLKRMYGKHPYAVQTPEPEQVEAVRPAQLRTLHAARVRPAGGILLLVGDVQPAKALDAAERALSGWTGDGAPGELPAAPPLEPGPLLLVDRPGSVQSSLRLALPAVPRTHPDHAALQLANLVFGGYFSSRWVENIREDKGYTYGPHSTIEHSVAGSALVVAAEVATEVTGPALLETNYELGRLASLPPKEDELEQARQYALGTLQLGISTQAGLAAVASAYAGSGLRLEFLAEHAARLAKVTRDDVAAAAATYLAPARAVTVVLGDAATVEGPLGVLGPVRTETPES</sequence>
<dbReference type="Pfam" id="PF05193">
    <property type="entry name" value="Peptidase_M16_C"/>
    <property type="match status" value="1"/>
</dbReference>
<organism evidence="3 4">
    <name type="scientific">Plantactinospora soyae</name>
    <dbReference type="NCBI Taxonomy" id="1544732"/>
    <lineage>
        <taxon>Bacteria</taxon>
        <taxon>Bacillati</taxon>
        <taxon>Actinomycetota</taxon>
        <taxon>Actinomycetes</taxon>
        <taxon>Micromonosporales</taxon>
        <taxon>Micromonosporaceae</taxon>
        <taxon>Plantactinospora</taxon>
    </lineage>
</organism>
<reference evidence="3" key="1">
    <citation type="submission" date="2020-10" db="EMBL/GenBank/DDBJ databases">
        <title>Sequencing the genomes of 1000 actinobacteria strains.</title>
        <authorList>
            <person name="Klenk H.-P."/>
        </authorList>
    </citation>
    <scope>NUCLEOTIDE SEQUENCE</scope>
    <source>
        <strain evidence="3">DSM 46832</strain>
    </source>
</reference>
<dbReference type="GO" id="GO:0046872">
    <property type="term" value="F:metal ion binding"/>
    <property type="evidence" value="ECO:0007669"/>
    <property type="project" value="InterPro"/>
</dbReference>
<comment type="caution">
    <text evidence="3">The sequence shown here is derived from an EMBL/GenBank/DDBJ whole genome shotgun (WGS) entry which is preliminary data.</text>
</comment>
<dbReference type="SUPFAM" id="SSF63411">
    <property type="entry name" value="LuxS/MPP-like metallohydrolase"/>
    <property type="match status" value="2"/>
</dbReference>
<dbReference type="Gene3D" id="3.30.830.10">
    <property type="entry name" value="Metalloenzyme, LuxS/M16 peptidase-like"/>
    <property type="match status" value="2"/>
</dbReference>
<dbReference type="Proteomes" id="UP000649753">
    <property type="component" value="Unassembled WGS sequence"/>
</dbReference>
<evidence type="ECO:0000313" key="4">
    <source>
        <dbReference type="Proteomes" id="UP000649753"/>
    </source>
</evidence>
<feature type="domain" description="Peptidase M16 C-terminal" evidence="2">
    <location>
        <begin position="180"/>
        <end position="352"/>
    </location>
</feature>
<accession>A0A927M2S2</accession>